<accession>A0A6H5J2K5</accession>
<proteinExistence type="predicted"/>
<evidence type="ECO:0000256" key="1">
    <source>
        <dbReference type="SAM" id="MobiDB-lite"/>
    </source>
</evidence>
<evidence type="ECO:0000313" key="2">
    <source>
        <dbReference type="EMBL" id="CAB0042573.1"/>
    </source>
</evidence>
<dbReference type="AlphaFoldDB" id="A0A6H5J2K5"/>
<dbReference type="Proteomes" id="UP000479190">
    <property type="component" value="Unassembled WGS sequence"/>
</dbReference>
<keyword evidence="3" id="KW-1185">Reference proteome</keyword>
<feature type="region of interest" description="Disordered" evidence="1">
    <location>
        <begin position="167"/>
        <end position="193"/>
    </location>
</feature>
<dbReference type="EMBL" id="CADCXV010001205">
    <property type="protein sequence ID" value="CAB0042573.1"/>
    <property type="molecule type" value="Genomic_DNA"/>
</dbReference>
<sequence length="401" mass="45288">MSYKKRHKQLVSDLPSYSGGCRTCHLPLPPIHVGKRRALPPSKRAIRARDNCIHTPSPRVHCQPRVYAKERVSSRTKLSLTKKAHAAAWHIRYARLRELCGSPTTAQQKSISRRSFQARAATTTITTHIELVAASAAAARFSLDFLKRDSGARETRYLHWVVARDDDNDDDEEDEAARPNLSRARRRGTRDSARDGDLPVTAIVIHCFDGAAAAASTAAQLLRSSGISFSLPGARALQARVSERVYAARVRAKTYRSCLYFDRCAVVVHVRRYILAHTVSSSRVYIYRCGREQIERDKINAFKRKITKSYATYARLHDSRVFTIARAPVWPQSWISCFEDILLAILIFWACAVHSNENRTVKRCLEITHCIGTFNKVVDRSASTRKTIASREHCSRSTNVN</sequence>
<reference evidence="2 3" key="1">
    <citation type="submission" date="2020-02" db="EMBL/GenBank/DDBJ databases">
        <authorList>
            <person name="Ferguson B K."/>
        </authorList>
    </citation>
    <scope>NUCLEOTIDE SEQUENCE [LARGE SCALE GENOMIC DNA]</scope>
</reference>
<protein>
    <submittedName>
        <fullName evidence="2">Uncharacterized protein</fullName>
    </submittedName>
</protein>
<gene>
    <name evidence="2" type="ORF">TBRA_LOCUS14188</name>
</gene>
<evidence type="ECO:0000313" key="3">
    <source>
        <dbReference type="Proteomes" id="UP000479190"/>
    </source>
</evidence>
<name>A0A6H5J2K5_9HYME</name>
<organism evidence="2 3">
    <name type="scientific">Trichogramma brassicae</name>
    <dbReference type="NCBI Taxonomy" id="86971"/>
    <lineage>
        <taxon>Eukaryota</taxon>
        <taxon>Metazoa</taxon>
        <taxon>Ecdysozoa</taxon>
        <taxon>Arthropoda</taxon>
        <taxon>Hexapoda</taxon>
        <taxon>Insecta</taxon>
        <taxon>Pterygota</taxon>
        <taxon>Neoptera</taxon>
        <taxon>Endopterygota</taxon>
        <taxon>Hymenoptera</taxon>
        <taxon>Apocrita</taxon>
        <taxon>Proctotrupomorpha</taxon>
        <taxon>Chalcidoidea</taxon>
        <taxon>Trichogrammatidae</taxon>
        <taxon>Trichogramma</taxon>
    </lineage>
</organism>